<protein>
    <submittedName>
        <fullName evidence="5">Caspase-3</fullName>
    </submittedName>
</protein>
<dbReference type="SUPFAM" id="SSF52129">
    <property type="entry name" value="Caspase-like"/>
    <property type="match status" value="1"/>
</dbReference>
<dbReference type="Gene3D" id="3.40.50.1460">
    <property type="match status" value="1"/>
</dbReference>
<dbReference type="InterPro" id="IPR001309">
    <property type="entry name" value="Pept_C14_p20"/>
</dbReference>
<dbReference type="PROSITE" id="PS50207">
    <property type="entry name" value="CASPASE_P10"/>
    <property type="match status" value="1"/>
</dbReference>
<dbReference type="GO" id="GO:0006508">
    <property type="term" value="P:proteolysis"/>
    <property type="evidence" value="ECO:0007669"/>
    <property type="project" value="InterPro"/>
</dbReference>
<reference evidence="5" key="1">
    <citation type="submission" date="2015-06" db="EMBL/GenBank/DDBJ databases">
        <title>Isolation and expression of caspase-3 genes in different development stages, tissues and treatments of the Dastarcus helophoroides (Fairmaire) (Coleoptera: Bothrideridae).</title>
        <authorList>
            <person name="Vu T."/>
            <person name="Pham T."/>
            <person name="Li M."/>
            <person name="Song W."/>
            <person name="Wang H."/>
        </authorList>
    </citation>
    <scope>NUCLEOTIDE SEQUENCE</scope>
</reference>
<evidence type="ECO:0000256" key="2">
    <source>
        <dbReference type="RuleBase" id="RU003971"/>
    </source>
</evidence>
<dbReference type="InterPro" id="IPR002138">
    <property type="entry name" value="Pept_C14_p10"/>
</dbReference>
<dbReference type="PANTHER" id="PTHR22576">
    <property type="entry name" value="MUCOSA ASSOCIATED LYMPHOID TISSUE LYMPHOMA TRANSLOCATION PROTEIN 1/PARACASPASE"/>
    <property type="match status" value="1"/>
</dbReference>
<dbReference type="PROSITE" id="PS50208">
    <property type="entry name" value="CASPASE_P20"/>
    <property type="match status" value="1"/>
</dbReference>
<dbReference type="GO" id="GO:0004197">
    <property type="term" value="F:cysteine-type endopeptidase activity"/>
    <property type="evidence" value="ECO:0007669"/>
    <property type="project" value="InterPro"/>
</dbReference>
<feature type="domain" description="Caspase family p20" evidence="4">
    <location>
        <begin position="59"/>
        <end position="182"/>
    </location>
</feature>
<sequence>MQSANAIDAKGFHLTVPEPTVSTAESATVHVGPKHDWGKFTEKEHIPIDVTEYNRKGKEPGLVLIFNEENAENQPYRKGSRRDVNEIILCFSRLGFNIYEDNICTDFTRKEVLEKLEQVKTNDLSDVNSLIVFFLSHGDDNNILYCKDSSIQAHEIWTKFSNCDELDNKPKFFIFQACKGKEFTNASAGESVTQLVPDTIFSPKHMTPDMLIVYSTLEGKFSFRNTLTGTWFIQELCKNFSAYGRRDDVVSLLLRTTKCVCRNYYHKADEEIYKQMPIFISTLRKKFYLNKNKDRGFILEVMSQYDKIMNSINEIKKKVDVLYNVQLEQERKAKK</sequence>
<dbReference type="InterPro" id="IPR011600">
    <property type="entry name" value="Pept_C14_caspase"/>
</dbReference>
<dbReference type="PANTHER" id="PTHR22576:SF41">
    <property type="entry name" value="CASPASE 14, APOPTOSIS-RELATED CYSTEINE PEPTIDASE"/>
    <property type="match status" value="1"/>
</dbReference>
<dbReference type="InterPro" id="IPR015917">
    <property type="entry name" value="Pept_C14A"/>
</dbReference>
<dbReference type="Pfam" id="PF00656">
    <property type="entry name" value="Peptidase_C14"/>
    <property type="match status" value="1"/>
</dbReference>
<dbReference type="InterPro" id="IPR052039">
    <property type="entry name" value="Caspase-related_regulators"/>
</dbReference>
<evidence type="ECO:0000259" key="4">
    <source>
        <dbReference type="PROSITE" id="PS50208"/>
    </source>
</evidence>
<accession>A0A0M5M4S7</accession>
<dbReference type="InterPro" id="IPR029030">
    <property type="entry name" value="Caspase-like_dom_sf"/>
</dbReference>
<evidence type="ECO:0000313" key="5">
    <source>
        <dbReference type="EMBL" id="ALF06104.1"/>
    </source>
</evidence>
<organism evidence="5">
    <name type="scientific">Dastarcus helophoroides</name>
    <dbReference type="NCBI Taxonomy" id="1169899"/>
    <lineage>
        <taxon>Eukaryota</taxon>
        <taxon>Metazoa</taxon>
        <taxon>Ecdysozoa</taxon>
        <taxon>Arthropoda</taxon>
        <taxon>Hexapoda</taxon>
        <taxon>Insecta</taxon>
        <taxon>Pterygota</taxon>
        <taxon>Neoptera</taxon>
        <taxon>Endopterygota</taxon>
        <taxon>Coleoptera</taxon>
        <taxon>Polyphaga</taxon>
        <taxon>Cucujiformia</taxon>
        <taxon>Coccinelloidea</taxon>
        <taxon>Bothrideridae</taxon>
        <taxon>Dastarcus</taxon>
    </lineage>
</organism>
<evidence type="ECO:0000256" key="1">
    <source>
        <dbReference type="ARBA" id="ARBA00010134"/>
    </source>
</evidence>
<dbReference type="PRINTS" id="PR00376">
    <property type="entry name" value="IL1BCENZYME"/>
</dbReference>
<name>A0A0M5M4S7_9CUCU</name>
<feature type="domain" description="Caspase family p10" evidence="3">
    <location>
        <begin position="209"/>
        <end position="291"/>
    </location>
</feature>
<evidence type="ECO:0000259" key="3">
    <source>
        <dbReference type="PROSITE" id="PS50207"/>
    </source>
</evidence>
<dbReference type="SMART" id="SM00115">
    <property type="entry name" value="CASc"/>
    <property type="match status" value="1"/>
</dbReference>
<dbReference type="EMBL" id="KT031994">
    <property type="protein sequence ID" value="ALF06104.1"/>
    <property type="molecule type" value="mRNA"/>
</dbReference>
<dbReference type="AlphaFoldDB" id="A0A0M5M4S7"/>
<proteinExistence type="evidence at transcript level"/>
<comment type="similarity">
    <text evidence="1 2">Belongs to the peptidase C14A family.</text>
</comment>